<feature type="region of interest" description="Disordered" evidence="1">
    <location>
        <begin position="130"/>
        <end position="181"/>
    </location>
</feature>
<evidence type="ECO:0000313" key="3">
    <source>
        <dbReference type="EMBL" id="VEL10574.1"/>
    </source>
</evidence>
<reference evidence="3" key="1">
    <citation type="submission" date="2018-11" db="EMBL/GenBank/DDBJ databases">
        <authorList>
            <consortium name="Pathogen Informatics"/>
        </authorList>
    </citation>
    <scope>NUCLEOTIDE SEQUENCE</scope>
</reference>
<keyword evidence="2" id="KW-0812">Transmembrane</keyword>
<dbReference type="AlphaFoldDB" id="A0A448WFK1"/>
<dbReference type="Proteomes" id="UP000784294">
    <property type="component" value="Unassembled WGS sequence"/>
</dbReference>
<comment type="caution">
    <text evidence="3">The sequence shown here is derived from an EMBL/GenBank/DDBJ whole genome shotgun (WGS) entry which is preliminary data.</text>
</comment>
<name>A0A448WFK1_9PLAT</name>
<organism evidence="3 4">
    <name type="scientific">Protopolystoma xenopodis</name>
    <dbReference type="NCBI Taxonomy" id="117903"/>
    <lineage>
        <taxon>Eukaryota</taxon>
        <taxon>Metazoa</taxon>
        <taxon>Spiralia</taxon>
        <taxon>Lophotrochozoa</taxon>
        <taxon>Platyhelminthes</taxon>
        <taxon>Monogenea</taxon>
        <taxon>Polyopisthocotylea</taxon>
        <taxon>Polystomatidea</taxon>
        <taxon>Polystomatidae</taxon>
        <taxon>Protopolystoma</taxon>
    </lineage>
</organism>
<evidence type="ECO:0000256" key="1">
    <source>
        <dbReference type="SAM" id="MobiDB-lite"/>
    </source>
</evidence>
<evidence type="ECO:0000256" key="2">
    <source>
        <dbReference type="SAM" id="Phobius"/>
    </source>
</evidence>
<feature type="transmembrane region" description="Helical" evidence="2">
    <location>
        <begin position="24"/>
        <end position="43"/>
    </location>
</feature>
<dbReference type="EMBL" id="CAAALY010009384">
    <property type="protein sequence ID" value="VEL10574.1"/>
    <property type="molecule type" value="Genomic_DNA"/>
</dbReference>
<keyword evidence="4" id="KW-1185">Reference proteome</keyword>
<proteinExistence type="predicted"/>
<sequence>MTTGAPATATFQGVSLDEAVEETLGVVHLGLVWLLGLGLYLGLPGWARPDRRLGAVRPPHLTTCPVAVTTEDRGDPIGRLLSWLEAVEIVAIVWFSLRVHCSISRARGRARGGLGSTESGLEPVAVMTPPRADVESRVGGASSDSGEPRHLRFASVSMSTSGNNEEAMAPKRDSNATRNRPSQAVVEFSRALNTIRFFMASVVLGVLPATMAQLATAHGLSVSSNHASRPKCVS</sequence>
<keyword evidence="2" id="KW-1133">Transmembrane helix</keyword>
<feature type="transmembrane region" description="Helical" evidence="2">
    <location>
        <begin position="197"/>
        <end position="215"/>
    </location>
</feature>
<evidence type="ECO:0000313" key="4">
    <source>
        <dbReference type="Proteomes" id="UP000784294"/>
    </source>
</evidence>
<protein>
    <submittedName>
        <fullName evidence="3">Uncharacterized protein</fullName>
    </submittedName>
</protein>
<accession>A0A448WFK1</accession>
<keyword evidence="2" id="KW-0472">Membrane</keyword>
<gene>
    <name evidence="3" type="ORF">PXEA_LOCUS4014</name>
</gene>